<comment type="caution">
    <text evidence="1">The sequence shown here is derived from an EMBL/GenBank/DDBJ whole genome shotgun (WGS) entry which is preliminary data.</text>
</comment>
<proteinExistence type="predicted"/>
<reference evidence="1 2" key="1">
    <citation type="submission" date="2018-09" db="EMBL/GenBank/DDBJ databases">
        <title>Paenibacillus SK2017-BO5.</title>
        <authorList>
            <person name="Piskunova J.V."/>
            <person name="Dubiley S.A."/>
            <person name="Severinov K.V."/>
        </authorList>
    </citation>
    <scope>NUCLEOTIDE SEQUENCE [LARGE SCALE GENOMIC DNA]</scope>
    <source>
        <strain evidence="1 2">BO5</strain>
    </source>
</reference>
<dbReference type="Proteomes" id="UP000266177">
    <property type="component" value="Unassembled WGS sequence"/>
</dbReference>
<dbReference type="EMBL" id="QYZD01000040">
    <property type="protein sequence ID" value="RJG19063.1"/>
    <property type="molecule type" value="Genomic_DNA"/>
</dbReference>
<evidence type="ECO:0000313" key="1">
    <source>
        <dbReference type="EMBL" id="RJG19063.1"/>
    </source>
</evidence>
<sequence>MGHSSFVSNIIRCINAEWYRFQISVARGRLSSPIEAHEAHVEVHGEVMAKCMAKCMAQSEVIASGFRISTSRTLVRMPPGLSLIIGDGIPPAQSTIFLAKNHFLPSSFSLRQAVN</sequence>
<protein>
    <submittedName>
        <fullName evidence="1">Uncharacterized protein</fullName>
    </submittedName>
</protein>
<name>A0A3A3GF90_PANTH</name>
<evidence type="ECO:0000313" key="2">
    <source>
        <dbReference type="Proteomes" id="UP000266177"/>
    </source>
</evidence>
<gene>
    <name evidence="1" type="ORF">DQX05_26355</name>
</gene>
<organism evidence="1 2">
    <name type="scientific">Paenibacillus thiaminolyticus</name>
    <name type="common">Bacillus thiaminolyticus</name>
    <dbReference type="NCBI Taxonomy" id="49283"/>
    <lineage>
        <taxon>Bacteria</taxon>
        <taxon>Bacillati</taxon>
        <taxon>Bacillota</taxon>
        <taxon>Bacilli</taxon>
        <taxon>Bacillales</taxon>
        <taxon>Paenibacillaceae</taxon>
        <taxon>Paenibacillus</taxon>
    </lineage>
</organism>
<dbReference type="AlphaFoldDB" id="A0A3A3GF90"/>
<accession>A0A3A3GF90</accession>